<reference evidence="4" key="1">
    <citation type="journal article" date="2023" name="Commun. Biol.">
        <title>Genome analysis of Parmales, the sister group of diatoms, reveals the evolutionary specialization of diatoms from phago-mixotrophs to photoautotrophs.</title>
        <authorList>
            <person name="Ban H."/>
            <person name="Sato S."/>
            <person name="Yoshikawa S."/>
            <person name="Yamada K."/>
            <person name="Nakamura Y."/>
            <person name="Ichinomiya M."/>
            <person name="Sato N."/>
            <person name="Blanc-Mathieu R."/>
            <person name="Endo H."/>
            <person name="Kuwata A."/>
            <person name="Ogata H."/>
        </authorList>
    </citation>
    <scope>NUCLEOTIDE SEQUENCE [LARGE SCALE GENOMIC DNA]</scope>
    <source>
        <strain evidence="4">NIES 3701</strain>
    </source>
</reference>
<comment type="caution">
    <text evidence="3">The sequence shown here is derived from an EMBL/GenBank/DDBJ whole genome shotgun (WGS) entry which is preliminary data.</text>
</comment>
<evidence type="ECO:0000313" key="4">
    <source>
        <dbReference type="Proteomes" id="UP001165085"/>
    </source>
</evidence>
<dbReference type="Pfam" id="PF21743">
    <property type="entry name" value="PTM_DIR17_Tudor"/>
    <property type="match status" value="1"/>
</dbReference>
<organism evidence="3 4">
    <name type="scientific">Triparma strigata</name>
    <dbReference type="NCBI Taxonomy" id="1606541"/>
    <lineage>
        <taxon>Eukaryota</taxon>
        <taxon>Sar</taxon>
        <taxon>Stramenopiles</taxon>
        <taxon>Ochrophyta</taxon>
        <taxon>Bolidophyceae</taxon>
        <taxon>Parmales</taxon>
        <taxon>Triparmaceae</taxon>
        <taxon>Triparma</taxon>
    </lineage>
</organism>
<gene>
    <name evidence="3" type="ORF">TrST_g7093</name>
</gene>
<feature type="compositionally biased region" description="Basic residues" evidence="1">
    <location>
        <begin position="330"/>
        <end position="357"/>
    </location>
</feature>
<keyword evidence="4" id="KW-1185">Reference proteome</keyword>
<dbReference type="EMBL" id="BRXY01000178">
    <property type="protein sequence ID" value="GMH74314.1"/>
    <property type="molecule type" value="Genomic_DNA"/>
</dbReference>
<evidence type="ECO:0000256" key="1">
    <source>
        <dbReference type="SAM" id="MobiDB-lite"/>
    </source>
</evidence>
<dbReference type="AlphaFoldDB" id="A0A9W7EAI7"/>
<dbReference type="InterPro" id="IPR047365">
    <property type="entry name" value="Tudor_AtPTM-like"/>
</dbReference>
<dbReference type="Proteomes" id="UP001165085">
    <property type="component" value="Unassembled WGS sequence"/>
</dbReference>
<feature type="region of interest" description="Disordered" evidence="1">
    <location>
        <begin position="325"/>
        <end position="462"/>
    </location>
</feature>
<accession>A0A9W7EAI7</accession>
<feature type="compositionally biased region" description="Acidic residues" evidence="1">
    <location>
        <begin position="394"/>
        <end position="414"/>
    </location>
</feature>
<feature type="domain" description="PTM/DIR17-like Tudor" evidence="2">
    <location>
        <begin position="14"/>
        <end position="54"/>
    </location>
</feature>
<evidence type="ECO:0000313" key="3">
    <source>
        <dbReference type="EMBL" id="GMH74314.1"/>
    </source>
</evidence>
<protein>
    <recommendedName>
        <fullName evidence="2">PTM/DIR17-like Tudor domain-containing protein</fullName>
    </recommendedName>
</protein>
<evidence type="ECO:0000259" key="2">
    <source>
        <dbReference type="Pfam" id="PF21743"/>
    </source>
</evidence>
<sequence length="503" mass="57049">MPLREPSSPAPILGRRVAKYFDGIPYPGIVTIYKKSWYLIEFADSDKEEWGLKESKEGAKCYEQVWNHRDHPNCWYAARKIEKLPVDYEDKINVMAWTLNKKSKQATYYPVLIIHPCVLAEDHPLLKEQPTPQYVYGYYGQKSTPFGRVSASKWDTPMLLDWQTGLDRGLPDKLPKGGRGSPYFKAAEADAGLPRRTQACRGVCEVSSSACTTRMRGRKSGVSVLYDGLPYEAVILSYSRVLSEYTVKFTGDNTTCSVPVDTVTFVDLKRTFRASQSGEEIGRRNVKKPARFKADFSSVWAKKEEEKGRPGMDVVEEVDDYLGGVASSSSKKKKNKKKNKKKKVKEKEKEKKKKKKGPICVRKPANPNNDDDGDKEKKKRPGSICVRKPSTPNNDDEDDDTNNYNDDDNDDNDDSSIGFFGLDPDSPDPKPIKIKRPFSSFEEKDSKCNGGRPSKKQKQSNSLRLFLAVKNVKNEEGEALPSWLQEMRRKEAEEIKSENSFKT</sequence>
<name>A0A9W7EAI7_9STRA</name>
<proteinExistence type="predicted"/>
<dbReference type="OrthoDB" id="10615921at2759"/>